<keyword evidence="1" id="KW-0732">Signal</keyword>
<evidence type="ECO:0000256" key="1">
    <source>
        <dbReference type="SAM" id="SignalP"/>
    </source>
</evidence>
<dbReference type="AlphaFoldDB" id="A0A1R0L3Z0"/>
<sequence length="83" mass="9145">MFGKVMVPAFVLAAGAMVPMALSASADTHSVQDCVFHAAYEGTADPDIAVDACRQDSLLDCYRIFREEYGRQQWALEACKLRD</sequence>
<organism evidence="2 3">
    <name type="scientific">Amycolatopsis coloradensis</name>
    <dbReference type="NCBI Taxonomy" id="76021"/>
    <lineage>
        <taxon>Bacteria</taxon>
        <taxon>Bacillati</taxon>
        <taxon>Actinomycetota</taxon>
        <taxon>Actinomycetes</taxon>
        <taxon>Pseudonocardiales</taxon>
        <taxon>Pseudonocardiaceae</taxon>
        <taxon>Amycolatopsis</taxon>
    </lineage>
</organism>
<dbReference type="Proteomes" id="UP000187486">
    <property type="component" value="Unassembled WGS sequence"/>
</dbReference>
<keyword evidence="3" id="KW-1185">Reference proteome</keyword>
<evidence type="ECO:0000313" key="3">
    <source>
        <dbReference type="Proteomes" id="UP000187486"/>
    </source>
</evidence>
<dbReference type="EMBL" id="MQUQ01000001">
    <property type="protein sequence ID" value="OLZ57401.1"/>
    <property type="molecule type" value="Genomic_DNA"/>
</dbReference>
<protein>
    <submittedName>
        <fullName evidence="2">Uncharacterized protein</fullName>
    </submittedName>
</protein>
<dbReference type="OrthoDB" id="3700205at2"/>
<gene>
    <name evidence="2" type="ORF">BS329_01645</name>
</gene>
<reference evidence="2 3" key="1">
    <citation type="submission" date="2016-01" db="EMBL/GenBank/DDBJ databases">
        <title>Amycolatopsis coloradensis genome sequencing and assembly.</title>
        <authorList>
            <person name="Mayilraj S."/>
        </authorList>
    </citation>
    <scope>NUCLEOTIDE SEQUENCE [LARGE SCALE GENOMIC DNA]</scope>
    <source>
        <strain evidence="2 3">DSM 44225</strain>
    </source>
</reference>
<feature type="chain" id="PRO_5012255073" evidence="1">
    <location>
        <begin position="27"/>
        <end position="83"/>
    </location>
</feature>
<proteinExistence type="predicted"/>
<name>A0A1R0L3Z0_9PSEU</name>
<accession>A0A1R0L3Z0</accession>
<comment type="caution">
    <text evidence="2">The sequence shown here is derived from an EMBL/GenBank/DDBJ whole genome shotgun (WGS) entry which is preliminary data.</text>
</comment>
<evidence type="ECO:0000313" key="2">
    <source>
        <dbReference type="EMBL" id="OLZ57401.1"/>
    </source>
</evidence>
<feature type="signal peptide" evidence="1">
    <location>
        <begin position="1"/>
        <end position="26"/>
    </location>
</feature>
<dbReference type="RefSeq" id="WP_076155017.1">
    <property type="nucleotide sequence ID" value="NZ_JBEZVB010000036.1"/>
</dbReference>